<dbReference type="EMBL" id="LUCH01000584">
    <property type="protein sequence ID" value="KAF5404781.1"/>
    <property type="molecule type" value="Genomic_DNA"/>
</dbReference>
<comment type="caution">
    <text evidence="4">The sequence shown here is derived from an EMBL/GenBank/DDBJ whole genome shotgun (WGS) entry which is preliminary data.</text>
</comment>
<dbReference type="GO" id="GO:0034976">
    <property type="term" value="P:response to endoplasmic reticulum stress"/>
    <property type="evidence" value="ECO:0007669"/>
    <property type="project" value="TreeGrafter"/>
</dbReference>
<keyword evidence="5" id="KW-1185">Reference proteome</keyword>
<evidence type="ECO:0000313" key="4">
    <source>
        <dbReference type="EMBL" id="KAF5404781.1"/>
    </source>
</evidence>
<evidence type="ECO:0000313" key="5">
    <source>
        <dbReference type="Proteomes" id="UP000748531"/>
    </source>
</evidence>
<keyword evidence="2" id="KW-0732">Signal</keyword>
<dbReference type="GO" id="GO:0003756">
    <property type="term" value="F:protein disulfide isomerase activity"/>
    <property type="evidence" value="ECO:0007669"/>
    <property type="project" value="TreeGrafter"/>
</dbReference>
<feature type="domain" description="Thioredoxin" evidence="3">
    <location>
        <begin position="11"/>
        <end position="135"/>
    </location>
</feature>
<sequence length="376" mass="43212">MGACDTARPMWLITWFAVAGLLHESHGSEVINLSRNNFTQFRQYTPVFMLLFSVDWCTNCVNMWPEYELAATELSKLNPPIPLVKVDGVADEELVKQFGVTTFPTIFVLNEELVHRYRGQLRAKYFIDEMKKEISQGYEIVNDLNEIDLKRTPDDTVLLALCKTLDHPIMKKFRRSLYVASNSFIPLASTSASLRERFGYNDSDFTVLILKPTRFTKSFHSPNVNVTKFYYNHSLTEVDIAQALAFEQLPLVGLFTEVTKKMYKENKGRLLCVIPYSVSLYKAPNQALYDLASKLFNTVVKEFKDKVHWVIVDDLKYSEFLDEFTDPMANEEMTAGCKSGNQTYQLYGDQLNMNELKAFIAKMLIKLELNPIKAQS</sequence>
<reference evidence="4" key="1">
    <citation type="submission" date="2019-05" db="EMBL/GenBank/DDBJ databases">
        <title>Annotation for the trematode Paragonimus heterotremus.</title>
        <authorList>
            <person name="Choi Y.-J."/>
        </authorList>
    </citation>
    <scope>NUCLEOTIDE SEQUENCE</scope>
    <source>
        <strain evidence="4">LC</strain>
    </source>
</reference>
<feature type="signal peptide" evidence="2">
    <location>
        <begin position="1"/>
        <end position="27"/>
    </location>
</feature>
<evidence type="ECO:0000256" key="2">
    <source>
        <dbReference type="SAM" id="SignalP"/>
    </source>
</evidence>
<dbReference type="PANTHER" id="PTHR18929:SF240">
    <property type="entry name" value="PROTEIN DISULFIDE-ISOMERASE"/>
    <property type="match status" value="1"/>
</dbReference>
<dbReference type="InterPro" id="IPR036249">
    <property type="entry name" value="Thioredoxin-like_sf"/>
</dbReference>
<dbReference type="AlphaFoldDB" id="A0A8J4WK99"/>
<organism evidence="4 5">
    <name type="scientific">Paragonimus heterotremus</name>
    <dbReference type="NCBI Taxonomy" id="100268"/>
    <lineage>
        <taxon>Eukaryota</taxon>
        <taxon>Metazoa</taxon>
        <taxon>Spiralia</taxon>
        <taxon>Lophotrochozoa</taxon>
        <taxon>Platyhelminthes</taxon>
        <taxon>Trematoda</taxon>
        <taxon>Digenea</taxon>
        <taxon>Plagiorchiida</taxon>
        <taxon>Troglotremata</taxon>
        <taxon>Troglotrematidae</taxon>
        <taxon>Paragonimus</taxon>
    </lineage>
</organism>
<dbReference type="PROSITE" id="PS51352">
    <property type="entry name" value="THIOREDOXIN_2"/>
    <property type="match status" value="1"/>
</dbReference>
<evidence type="ECO:0000259" key="3">
    <source>
        <dbReference type="PROSITE" id="PS51352"/>
    </source>
</evidence>
<dbReference type="GO" id="GO:0006457">
    <property type="term" value="P:protein folding"/>
    <property type="evidence" value="ECO:0007669"/>
    <property type="project" value="TreeGrafter"/>
</dbReference>
<name>A0A8J4WK99_9TREM</name>
<dbReference type="InterPro" id="IPR013766">
    <property type="entry name" value="Thioredoxin_domain"/>
</dbReference>
<dbReference type="Pfam" id="PF00085">
    <property type="entry name" value="Thioredoxin"/>
    <property type="match status" value="1"/>
</dbReference>
<accession>A0A8J4WK99</accession>
<dbReference type="OrthoDB" id="427280at2759"/>
<dbReference type="SUPFAM" id="SSF52833">
    <property type="entry name" value="Thioredoxin-like"/>
    <property type="match status" value="1"/>
</dbReference>
<gene>
    <name evidence="4" type="ORF">PHET_01471</name>
</gene>
<dbReference type="Gene3D" id="3.40.30.10">
    <property type="entry name" value="Glutaredoxin"/>
    <property type="match status" value="2"/>
</dbReference>
<dbReference type="GO" id="GO:0005783">
    <property type="term" value="C:endoplasmic reticulum"/>
    <property type="evidence" value="ECO:0007669"/>
    <property type="project" value="TreeGrafter"/>
</dbReference>
<dbReference type="PANTHER" id="PTHR18929">
    <property type="entry name" value="PROTEIN DISULFIDE ISOMERASE"/>
    <property type="match status" value="1"/>
</dbReference>
<dbReference type="Proteomes" id="UP000748531">
    <property type="component" value="Unassembled WGS sequence"/>
</dbReference>
<feature type="chain" id="PRO_5035232229" evidence="2">
    <location>
        <begin position="28"/>
        <end position="376"/>
    </location>
</feature>
<proteinExistence type="inferred from homology"/>
<comment type="similarity">
    <text evidence="1">Belongs to the protein disulfide isomerase family.</text>
</comment>
<evidence type="ECO:0000256" key="1">
    <source>
        <dbReference type="ARBA" id="ARBA00006347"/>
    </source>
</evidence>
<protein>
    <submittedName>
        <fullName evidence="4">Thioredoxin</fullName>
    </submittedName>
</protein>
<dbReference type="CDD" id="cd02961">
    <property type="entry name" value="PDI_a_family"/>
    <property type="match status" value="1"/>
</dbReference>